<dbReference type="CDD" id="cd00082">
    <property type="entry name" value="HisKA"/>
    <property type="match status" value="1"/>
</dbReference>
<dbReference type="Gene3D" id="1.10.287.130">
    <property type="match status" value="1"/>
</dbReference>
<feature type="domain" description="Histidine kinase" evidence="6">
    <location>
        <begin position="215"/>
        <end position="457"/>
    </location>
</feature>
<keyword evidence="7" id="KW-0808">Transferase</keyword>
<dbReference type="SUPFAM" id="SSF47384">
    <property type="entry name" value="Homodimeric domain of signal transducing histidine kinase"/>
    <property type="match status" value="1"/>
</dbReference>
<feature type="transmembrane region" description="Helical" evidence="5">
    <location>
        <begin position="118"/>
        <end position="137"/>
    </location>
</feature>
<evidence type="ECO:0000256" key="4">
    <source>
        <dbReference type="SAM" id="Coils"/>
    </source>
</evidence>
<keyword evidence="3" id="KW-0597">Phosphoprotein</keyword>
<comment type="catalytic activity">
    <reaction evidence="1">
        <text>ATP + protein L-histidine = ADP + protein N-phospho-L-histidine.</text>
        <dbReference type="EC" id="2.7.13.3"/>
    </reaction>
</comment>
<dbReference type="PANTHER" id="PTHR43065:SF42">
    <property type="entry name" value="TWO-COMPONENT SENSOR PPRA"/>
    <property type="match status" value="1"/>
</dbReference>
<feature type="coiled-coil region" evidence="4">
    <location>
        <begin position="146"/>
        <end position="206"/>
    </location>
</feature>
<dbReference type="InterPro" id="IPR036097">
    <property type="entry name" value="HisK_dim/P_sf"/>
</dbReference>
<keyword evidence="5" id="KW-0812">Transmembrane</keyword>
<feature type="transmembrane region" description="Helical" evidence="5">
    <location>
        <begin position="6"/>
        <end position="24"/>
    </location>
</feature>
<organism evidence="7 8">
    <name type="scientific">Rudanella paleaurantiibacter</name>
    <dbReference type="NCBI Taxonomy" id="2614655"/>
    <lineage>
        <taxon>Bacteria</taxon>
        <taxon>Pseudomonadati</taxon>
        <taxon>Bacteroidota</taxon>
        <taxon>Cytophagia</taxon>
        <taxon>Cytophagales</taxon>
        <taxon>Cytophagaceae</taxon>
        <taxon>Rudanella</taxon>
    </lineage>
</organism>
<dbReference type="Gene3D" id="3.30.565.10">
    <property type="entry name" value="Histidine kinase-like ATPase, C-terminal domain"/>
    <property type="match status" value="1"/>
</dbReference>
<dbReference type="PRINTS" id="PR00344">
    <property type="entry name" value="BCTRLSENSOR"/>
</dbReference>
<dbReference type="PANTHER" id="PTHR43065">
    <property type="entry name" value="SENSOR HISTIDINE KINASE"/>
    <property type="match status" value="1"/>
</dbReference>
<dbReference type="InterPro" id="IPR005467">
    <property type="entry name" value="His_kinase_dom"/>
</dbReference>
<dbReference type="PROSITE" id="PS50109">
    <property type="entry name" value="HIS_KIN"/>
    <property type="match status" value="1"/>
</dbReference>
<dbReference type="SMART" id="SM00387">
    <property type="entry name" value="HATPase_c"/>
    <property type="match status" value="1"/>
</dbReference>
<evidence type="ECO:0000256" key="1">
    <source>
        <dbReference type="ARBA" id="ARBA00000085"/>
    </source>
</evidence>
<keyword evidence="7" id="KW-0418">Kinase</keyword>
<protein>
    <recommendedName>
        <fullName evidence="2">histidine kinase</fullName>
        <ecNumber evidence="2">2.7.13.3</ecNumber>
    </recommendedName>
</protein>
<keyword evidence="4" id="KW-0175">Coiled coil</keyword>
<evidence type="ECO:0000313" key="8">
    <source>
        <dbReference type="Proteomes" id="UP000488299"/>
    </source>
</evidence>
<dbReference type="Pfam" id="PF02518">
    <property type="entry name" value="HATPase_c"/>
    <property type="match status" value="1"/>
</dbReference>
<dbReference type="GO" id="GO:0000155">
    <property type="term" value="F:phosphorelay sensor kinase activity"/>
    <property type="evidence" value="ECO:0007669"/>
    <property type="project" value="InterPro"/>
</dbReference>
<evidence type="ECO:0000256" key="3">
    <source>
        <dbReference type="ARBA" id="ARBA00022553"/>
    </source>
</evidence>
<feature type="transmembrane region" description="Helical" evidence="5">
    <location>
        <begin position="60"/>
        <end position="79"/>
    </location>
</feature>
<sequence>MDVTNFVLSGLFCALIVFWTRRFLDTQKRIPLWDKRLNLFWGLFGILVGLATAFKSELPVVLLWLCSIPTLAYTAWLLRDLQPARTLFQGLLPYVFVIVNAKIVEAVAPGFYKRHDDIFDLVSSVMTVWLAASFIFASRQKKEWARIEAERAEEAERRRLDEVRKAELEYLVAERTAQISRQKEELEQTLAELKATQDQLVQREKLASLGELTAGIAHEIQNPLNFVNNFSEVSAELVKELIDERQRGPERDEELEAELLDDLTQNLQKIAHHGHRASGIIRSMLQHSRASTGQREAVDINALADEYLKLSYHGLRAKDKTFNAKFEAITDPTVGSISIIPQDIGRVLLNLYNNAFYATQQRVKQGTPGYQPSVTVRTERVGDRVRIRVRDNGLGMPDTVRQKIFQPFFTTKPTGEGTGLGLSLSYDIITKGHNGTLTVDSQEGEGTEFTIELPNQPQS</sequence>
<name>A0A7J5TX68_9BACT</name>
<evidence type="ECO:0000256" key="5">
    <source>
        <dbReference type="SAM" id="Phobius"/>
    </source>
</evidence>
<dbReference type="InterPro" id="IPR036890">
    <property type="entry name" value="HATPase_C_sf"/>
</dbReference>
<feature type="transmembrane region" description="Helical" evidence="5">
    <location>
        <begin position="91"/>
        <end position="112"/>
    </location>
</feature>
<dbReference type="Pfam" id="PF00512">
    <property type="entry name" value="HisKA"/>
    <property type="match status" value="1"/>
</dbReference>
<dbReference type="InterPro" id="IPR003594">
    <property type="entry name" value="HATPase_dom"/>
</dbReference>
<gene>
    <name evidence="7" type="ORF">F5984_16515</name>
</gene>
<evidence type="ECO:0000259" key="6">
    <source>
        <dbReference type="PROSITE" id="PS50109"/>
    </source>
</evidence>
<dbReference type="Proteomes" id="UP000488299">
    <property type="component" value="Unassembled WGS sequence"/>
</dbReference>
<evidence type="ECO:0000256" key="2">
    <source>
        <dbReference type="ARBA" id="ARBA00012438"/>
    </source>
</evidence>
<keyword evidence="5" id="KW-1133">Transmembrane helix</keyword>
<reference evidence="7 8" key="1">
    <citation type="submission" date="2019-10" db="EMBL/GenBank/DDBJ databases">
        <title>Rudanella paleaurantiibacter sp. nov., isolated from sludge.</title>
        <authorList>
            <person name="Xu S.Q."/>
        </authorList>
    </citation>
    <scope>NUCLEOTIDE SEQUENCE [LARGE SCALE GENOMIC DNA]</scope>
    <source>
        <strain evidence="7 8">HX-22-17</strain>
    </source>
</reference>
<dbReference type="InterPro" id="IPR003661">
    <property type="entry name" value="HisK_dim/P_dom"/>
</dbReference>
<dbReference type="EC" id="2.7.13.3" evidence="2"/>
<comment type="caution">
    <text evidence="7">The sequence shown here is derived from an EMBL/GenBank/DDBJ whole genome shotgun (WGS) entry which is preliminary data.</text>
</comment>
<evidence type="ECO:0000313" key="7">
    <source>
        <dbReference type="EMBL" id="KAB7729238.1"/>
    </source>
</evidence>
<dbReference type="RefSeq" id="WP_152125321.1">
    <property type="nucleotide sequence ID" value="NZ_WELI01000006.1"/>
</dbReference>
<dbReference type="AlphaFoldDB" id="A0A7J5TX68"/>
<keyword evidence="8" id="KW-1185">Reference proteome</keyword>
<keyword evidence="5" id="KW-0472">Membrane</keyword>
<dbReference type="EMBL" id="WELI01000006">
    <property type="protein sequence ID" value="KAB7729238.1"/>
    <property type="molecule type" value="Genomic_DNA"/>
</dbReference>
<dbReference type="InterPro" id="IPR004358">
    <property type="entry name" value="Sig_transdc_His_kin-like_C"/>
</dbReference>
<dbReference type="SUPFAM" id="SSF55874">
    <property type="entry name" value="ATPase domain of HSP90 chaperone/DNA topoisomerase II/histidine kinase"/>
    <property type="match status" value="1"/>
</dbReference>
<feature type="transmembrane region" description="Helical" evidence="5">
    <location>
        <begin position="36"/>
        <end position="54"/>
    </location>
</feature>
<proteinExistence type="predicted"/>
<accession>A0A7J5TX68</accession>
<dbReference type="SMART" id="SM00388">
    <property type="entry name" value="HisKA"/>
    <property type="match status" value="1"/>
</dbReference>